<sequence>MSGTHMERGVEAAYEDGILTVRVPMETEPPAGRRSIPVTRRRTPETGERS</sequence>
<protein>
    <recommendedName>
        <fullName evidence="4">Hsp20/alpha crystallin family protein</fullName>
    </recommendedName>
</protein>
<feature type="region of interest" description="Disordered" evidence="1">
    <location>
        <begin position="21"/>
        <end position="50"/>
    </location>
</feature>
<dbReference type="Proteomes" id="UP000812013">
    <property type="component" value="Unassembled WGS sequence"/>
</dbReference>
<evidence type="ECO:0000256" key="1">
    <source>
        <dbReference type="SAM" id="MobiDB-lite"/>
    </source>
</evidence>
<evidence type="ECO:0000313" key="3">
    <source>
        <dbReference type="Proteomes" id="UP000812013"/>
    </source>
</evidence>
<comment type="caution">
    <text evidence="2">The sequence shown here is derived from an EMBL/GenBank/DDBJ whole genome shotgun (WGS) entry which is preliminary data.</text>
</comment>
<dbReference type="RefSeq" id="WP_219664305.1">
    <property type="nucleotide sequence ID" value="NZ_WTFF01000004.1"/>
</dbReference>
<dbReference type="Gene3D" id="2.60.40.790">
    <property type="match status" value="1"/>
</dbReference>
<name>A0ABS6YYW6_9ACTN</name>
<evidence type="ECO:0008006" key="4">
    <source>
        <dbReference type="Google" id="ProtNLM"/>
    </source>
</evidence>
<evidence type="ECO:0000313" key="2">
    <source>
        <dbReference type="EMBL" id="MBW5480556.1"/>
    </source>
</evidence>
<dbReference type="InterPro" id="IPR008978">
    <property type="entry name" value="HSP20-like_chaperone"/>
</dbReference>
<dbReference type="EMBL" id="WTFF01000004">
    <property type="protein sequence ID" value="MBW5480556.1"/>
    <property type="molecule type" value="Genomic_DNA"/>
</dbReference>
<keyword evidence="3" id="KW-1185">Reference proteome</keyword>
<organism evidence="2 3">
    <name type="scientific">Streptomyces bambusae</name>
    <dbReference type="NCBI Taxonomy" id="1550616"/>
    <lineage>
        <taxon>Bacteria</taxon>
        <taxon>Bacillati</taxon>
        <taxon>Actinomycetota</taxon>
        <taxon>Actinomycetes</taxon>
        <taxon>Kitasatosporales</taxon>
        <taxon>Streptomycetaceae</taxon>
        <taxon>Streptomyces</taxon>
    </lineage>
</organism>
<proteinExistence type="predicted"/>
<reference evidence="2 3" key="1">
    <citation type="submission" date="2019-12" db="EMBL/GenBank/DDBJ databases">
        <title>Genome sequence of Streptomyces bambusae.</title>
        <authorList>
            <person name="Bansal K."/>
            <person name="Choksket S."/>
            <person name="Korpole S."/>
            <person name="Patil P.B."/>
        </authorList>
    </citation>
    <scope>NUCLEOTIDE SEQUENCE [LARGE SCALE GENOMIC DNA]</scope>
    <source>
        <strain evidence="2 3">SK60</strain>
    </source>
</reference>
<accession>A0ABS6YYW6</accession>
<gene>
    <name evidence="2" type="ORF">GPJ59_01220</name>
</gene>